<proteinExistence type="predicted"/>
<evidence type="ECO:0000313" key="3">
    <source>
        <dbReference type="Proteomes" id="UP001212152"/>
    </source>
</evidence>
<reference evidence="2" key="1">
    <citation type="submission" date="2020-05" db="EMBL/GenBank/DDBJ databases">
        <title>Phylogenomic resolution of chytrid fungi.</title>
        <authorList>
            <person name="Stajich J.E."/>
            <person name="Amses K."/>
            <person name="Simmons R."/>
            <person name="Seto K."/>
            <person name="Myers J."/>
            <person name="Bonds A."/>
            <person name="Quandt C.A."/>
            <person name="Barry K."/>
            <person name="Liu P."/>
            <person name="Grigoriev I."/>
            <person name="Longcore J.E."/>
            <person name="James T.Y."/>
        </authorList>
    </citation>
    <scope>NUCLEOTIDE SEQUENCE</scope>
    <source>
        <strain evidence="2">JEL0379</strain>
    </source>
</reference>
<dbReference type="Proteomes" id="UP001212152">
    <property type="component" value="Unassembled WGS sequence"/>
</dbReference>
<comment type="caution">
    <text evidence="2">The sequence shown here is derived from an EMBL/GenBank/DDBJ whole genome shotgun (WGS) entry which is preliminary data.</text>
</comment>
<gene>
    <name evidence="2" type="ORF">HDU87_005056</name>
</gene>
<accession>A0AAD5TQF0</accession>
<dbReference type="AlphaFoldDB" id="A0AAD5TQF0"/>
<feature type="compositionally biased region" description="Basic and acidic residues" evidence="1">
    <location>
        <begin position="62"/>
        <end position="76"/>
    </location>
</feature>
<feature type="compositionally biased region" description="Low complexity" evidence="1">
    <location>
        <begin position="152"/>
        <end position="176"/>
    </location>
</feature>
<evidence type="ECO:0000313" key="2">
    <source>
        <dbReference type="EMBL" id="KAJ3184209.1"/>
    </source>
</evidence>
<feature type="region of interest" description="Disordered" evidence="1">
    <location>
        <begin position="35"/>
        <end position="79"/>
    </location>
</feature>
<protein>
    <submittedName>
        <fullName evidence="2">Uncharacterized protein</fullName>
    </submittedName>
</protein>
<evidence type="ECO:0000256" key="1">
    <source>
        <dbReference type="SAM" id="MobiDB-lite"/>
    </source>
</evidence>
<sequence length="285" mass="31333">MDQELERIVIHVAKDFQRNQIEVNRSVMRKIVKDATPNAAARPTSVCKKHSVPSTPPAAAEPGEHDARGSHHERSRGTHCPPYGLRRTWSASMRHLVYNLVTVSDVVEEEEVEQAVPMEVEPFIEVEESAPTPGATARWTGSLKRTFGRLGSRSPSPFRSASSPALSSKYKASSPATSSRLGGRLFSARPSPLRRELPVASTLTKAEAEAIRPKSDESGQVWQSIYAETEEEEDAADMAKAEEIQAQLDAEMSQPAKMELRERKGVPRMVQKAFTAAGHMIVGPQ</sequence>
<organism evidence="2 3">
    <name type="scientific">Geranomyces variabilis</name>
    <dbReference type="NCBI Taxonomy" id="109894"/>
    <lineage>
        <taxon>Eukaryota</taxon>
        <taxon>Fungi</taxon>
        <taxon>Fungi incertae sedis</taxon>
        <taxon>Chytridiomycota</taxon>
        <taxon>Chytridiomycota incertae sedis</taxon>
        <taxon>Chytridiomycetes</taxon>
        <taxon>Spizellomycetales</taxon>
        <taxon>Powellomycetaceae</taxon>
        <taxon>Geranomyces</taxon>
    </lineage>
</organism>
<dbReference type="EMBL" id="JADGJQ010000004">
    <property type="protein sequence ID" value="KAJ3184209.1"/>
    <property type="molecule type" value="Genomic_DNA"/>
</dbReference>
<keyword evidence="3" id="KW-1185">Reference proteome</keyword>
<feature type="region of interest" description="Disordered" evidence="1">
    <location>
        <begin position="146"/>
        <end position="188"/>
    </location>
</feature>
<name>A0AAD5TQF0_9FUNG</name>